<dbReference type="InterPro" id="IPR053206">
    <property type="entry name" value="Dimeric_xanthone_biosynth"/>
</dbReference>
<name>A0A0G2EEC1_PHACM</name>
<dbReference type="PANTHER" id="PTHR38048">
    <property type="entry name" value="EXPRESSED PROTEIN"/>
    <property type="match status" value="1"/>
</dbReference>
<dbReference type="OrthoDB" id="58416at2759"/>
<sequence>MASSSTLPFTLITNTNIDAWTDIPPNHPCITLAQKMAEVHNTFIRLCNASYIQAPQIKPGTADASDFLTWNKYIVDMIHEHHDSEEEEMFPLLENLVGTPGILSGNVDQHQAFHDALEKFESYCKNTKADDYSSEKVRQLWEELAPALNKHLMDEPETFYRLKDTDPKELQKLLDQFNKAAEKKTDLFTFGVLFLQAQDNEFPGVNGKTQILFADMPGFARYMIHYGTAWRYNRLWKFNPSDTFGNMKAGFV</sequence>
<dbReference type="EMBL" id="LCWF01000093">
    <property type="protein sequence ID" value="KKY20809.1"/>
    <property type="molecule type" value="Genomic_DNA"/>
</dbReference>
<dbReference type="Pfam" id="PF01814">
    <property type="entry name" value="Hemerythrin"/>
    <property type="match status" value="1"/>
</dbReference>
<reference evidence="2 3" key="2">
    <citation type="submission" date="2015-05" db="EMBL/GenBank/DDBJ databases">
        <authorList>
            <person name="Morales-Cruz A."/>
            <person name="Amrine K.C."/>
            <person name="Cantu D."/>
        </authorList>
    </citation>
    <scope>NUCLEOTIDE SEQUENCE [LARGE SCALE GENOMIC DNA]</scope>
    <source>
        <strain evidence="2">UCRPC4</strain>
    </source>
</reference>
<comment type="caution">
    <text evidence="2">The sequence shown here is derived from an EMBL/GenBank/DDBJ whole genome shotgun (WGS) entry which is preliminary data.</text>
</comment>
<reference evidence="2 3" key="1">
    <citation type="submission" date="2015-05" db="EMBL/GenBank/DDBJ databases">
        <title>Distinctive expansion of gene families associated with plant cell wall degradation and secondary metabolism in the genomes of grapevine trunk pathogens.</title>
        <authorList>
            <person name="Lawrence D.P."/>
            <person name="Travadon R."/>
            <person name="Rolshausen P.E."/>
            <person name="Baumgartner K."/>
        </authorList>
    </citation>
    <scope>NUCLEOTIDE SEQUENCE [LARGE SCALE GENOMIC DNA]</scope>
    <source>
        <strain evidence="2">UCRPC4</strain>
    </source>
</reference>
<gene>
    <name evidence="2" type="ORF">UCRPC4_g04082</name>
</gene>
<evidence type="ECO:0000259" key="1">
    <source>
        <dbReference type="Pfam" id="PF01814"/>
    </source>
</evidence>
<evidence type="ECO:0000313" key="2">
    <source>
        <dbReference type="EMBL" id="KKY20809.1"/>
    </source>
</evidence>
<proteinExistence type="predicted"/>
<dbReference type="AlphaFoldDB" id="A0A0G2EEC1"/>
<feature type="domain" description="Hemerythrin-like" evidence="1">
    <location>
        <begin position="34"/>
        <end position="161"/>
    </location>
</feature>
<protein>
    <submittedName>
        <fullName evidence="2">Putative hemerythrin hhe cation binding domain-containing protein</fullName>
    </submittedName>
</protein>
<keyword evidence="3" id="KW-1185">Reference proteome</keyword>
<dbReference type="InterPro" id="IPR012312">
    <property type="entry name" value="Hemerythrin-like"/>
</dbReference>
<dbReference type="PANTHER" id="PTHR38048:SF2">
    <property type="entry name" value="HEMERYTHRIN-LIKE DOMAIN-CONTAINING PROTEIN"/>
    <property type="match status" value="1"/>
</dbReference>
<organism evidence="2 3">
    <name type="scientific">Phaeomoniella chlamydospora</name>
    <name type="common">Phaeoacremonium chlamydosporum</name>
    <dbReference type="NCBI Taxonomy" id="158046"/>
    <lineage>
        <taxon>Eukaryota</taxon>
        <taxon>Fungi</taxon>
        <taxon>Dikarya</taxon>
        <taxon>Ascomycota</taxon>
        <taxon>Pezizomycotina</taxon>
        <taxon>Eurotiomycetes</taxon>
        <taxon>Chaetothyriomycetidae</taxon>
        <taxon>Phaeomoniellales</taxon>
        <taxon>Phaeomoniellaceae</taxon>
        <taxon>Phaeomoniella</taxon>
    </lineage>
</organism>
<dbReference type="Proteomes" id="UP000053317">
    <property type="component" value="Unassembled WGS sequence"/>
</dbReference>
<dbReference type="Gene3D" id="1.20.120.520">
    <property type="entry name" value="nmb1532 protein domain like"/>
    <property type="match status" value="1"/>
</dbReference>
<accession>A0A0G2EEC1</accession>
<evidence type="ECO:0000313" key="3">
    <source>
        <dbReference type="Proteomes" id="UP000053317"/>
    </source>
</evidence>